<accession>A0A8X6LMY1</accession>
<organism evidence="1 2">
    <name type="scientific">Trichonephila clavata</name>
    <name type="common">Joro spider</name>
    <name type="synonym">Nephila clavata</name>
    <dbReference type="NCBI Taxonomy" id="2740835"/>
    <lineage>
        <taxon>Eukaryota</taxon>
        <taxon>Metazoa</taxon>
        <taxon>Ecdysozoa</taxon>
        <taxon>Arthropoda</taxon>
        <taxon>Chelicerata</taxon>
        <taxon>Arachnida</taxon>
        <taxon>Araneae</taxon>
        <taxon>Araneomorphae</taxon>
        <taxon>Entelegynae</taxon>
        <taxon>Araneoidea</taxon>
        <taxon>Nephilidae</taxon>
        <taxon>Trichonephila</taxon>
    </lineage>
</organism>
<dbReference type="EMBL" id="BMAO01037273">
    <property type="protein sequence ID" value="GFR16571.1"/>
    <property type="molecule type" value="Genomic_DNA"/>
</dbReference>
<evidence type="ECO:0000313" key="1">
    <source>
        <dbReference type="EMBL" id="GFR16571.1"/>
    </source>
</evidence>
<gene>
    <name evidence="1" type="ORF">TNCT_576151</name>
</gene>
<reference evidence="1" key="1">
    <citation type="submission" date="2020-07" db="EMBL/GenBank/DDBJ databases">
        <title>Multicomponent nature underlies the extraordinary mechanical properties of spider dragline silk.</title>
        <authorList>
            <person name="Kono N."/>
            <person name="Nakamura H."/>
            <person name="Mori M."/>
            <person name="Yoshida Y."/>
            <person name="Ohtoshi R."/>
            <person name="Malay A.D."/>
            <person name="Moran D.A.P."/>
            <person name="Tomita M."/>
            <person name="Numata K."/>
            <person name="Arakawa K."/>
        </authorList>
    </citation>
    <scope>NUCLEOTIDE SEQUENCE</scope>
</reference>
<name>A0A8X6LMY1_TRICU</name>
<comment type="caution">
    <text evidence="1">The sequence shown here is derived from an EMBL/GenBank/DDBJ whole genome shotgun (WGS) entry which is preliminary data.</text>
</comment>
<dbReference type="Proteomes" id="UP000887116">
    <property type="component" value="Unassembled WGS sequence"/>
</dbReference>
<sequence>MLIRNRSIVIKILRPFLKSFTWKEPPSERKPTCAKLLPKIHRATRCLDSYSPYRITALEELIPHSLDQLAGLDPAGFMELRHQRPSVAIVRE</sequence>
<proteinExistence type="predicted"/>
<evidence type="ECO:0000313" key="2">
    <source>
        <dbReference type="Proteomes" id="UP000887116"/>
    </source>
</evidence>
<dbReference type="AlphaFoldDB" id="A0A8X6LMY1"/>
<protein>
    <submittedName>
        <fullName evidence="1">Uncharacterized protein</fullName>
    </submittedName>
</protein>
<keyword evidence="2" id="KW-1185">Reference proteome</keyword>